<dbReference type="PANTHER" id="PTHR11731">
    <property type="entry name" value="PROTEASE FAMILY S9B,C DIPEPTIDYL-PEPTIDASE IV-RELATED"/>
    <property type="match status" value="1"/>
</dbReference>
<evidence type="ECO:0000256" key="10">
    <source>
        <dbReference type="ARBA" id="ARBA00022989"/>
    </source>
</evidence>
<evidence type="ECO:0000256" key="13">
    <source>
        <dbReference type="SAM" id="MobiDB-lite"/>
    </source>
</evidence>
<evidence type="ECO:0000256" key="14">
    <source>
        <dbReference type="SAM" id="Phobius"/>
    </source>
</evidence>
<feature type="region of interest" description="Disordered" evidence="13">
    <location>
        <begin position="1049"/>
        <end position="1086"/>
    </location>
</feature>
<evidence type="ECO:0008006" key="19">
    <source>
        <dbReference type="Google" id="ProtNLM"/>
    </source>
</evidence>
<dbReference type="InterPro" id="IPR050278">
    <property type="entry name" value="Serine_Prot_S9B/DPPIV"/>
</dbReference>
<evidence type="ECO:0000256" key="7">
    <source>
        <dbReference type="ARBA" id="ARBA00022801"/>
    </source>
</evidence>
<reference evidence="17 18" key="1">
    <citation type="submission" date="2019-02" db="EMBL/GenBank/DDBJ databases">
        <title>Genome sequencing of the rare red list fungi Bondarzewia mesenterica.</title>
        <authorList>
            <person name="Buettner E."/>
            <person name="Kellner H."/>
        </authorList>
    </citation>
    <scope>NUCLEOTIDE SEQUENCE [LARGE SCALE GENOMIC DNA]</scope>
    <source>
        <strain evidence="17 18">DSM 108281</strain>
    </source>
</reference>
<evidence type="ECO:0000256" key="2">
    <source>
        <dbReference type="ARBA" id="ARBA00006150"/>
    </source>
</evidence>
<organism evidence="17 18">
    <name type="scientific">Bondarzewia mesenterica</name>
    <dbReference type="NCBI Taxonomy" id="1095465"/>
    <lineage>
        <taxon>Eukaryota</taxon>
        <taxon>Fungi</taxon>
        <taxon>Dikarya</taxon>
        <taxon>Basidiomycota</taxon>
        <taxon>Agaricomycotina</taxon>
        <taxon>Agaricomycetes</taxon>
        <taxon>Russulales</taxon>
        <taxon>Bondarzewiaceae</taxon>
        <taxon>Bondarzewia</taxon>
    </lineage>
</organism>
<proteinExistence type="inferred from homology"/>
<keyword evidence="11 14" id="KW-0472">Membrane</keyword>
<dbReference type="SUPFAM" id="SSF53474">
    <property type="entry name" value="alpha/beta-Hydrolases"/>
    <property type="match status" value="1"/>
</dbReference>
<keyword evidence="12" id="KW-0325">Glycoprotein</keyword>
<evidence type="ECO:0000259" key="15">
    <source>
        <dbReference type="Pfam" id="PF00326"/>
    </source>
</evidence>
<dbReference type="InterPro" id="IPR029058">
    <property type="entry name" value="AB_hydrolase_fold"/>
</dbReference>
<dbReference type="InterPro" id="IPR001375">
    <property type="entry name" value="Peptidase_S9_cat"/>
</dbReference>
<feature type="region of interest" description="Disordered" evidence="13">
    <location>
        <begin position="894"/>
        <end position="986"/>
    </location>
</feature>
<dbReference type="Pfam" id="PF00326">
    <property type="entry name" value="Peptidase_S9"/>
    <property type="match status" value="1"/>
</dbReference>
<dbReference type="GO" id="GO:0006508">
    <property type="term" value="P:proteolysis"/>
    <property type="evidence" value="ECO:0007669"/>
    <property type="project" value="UniProtKB-KW"/>
</dbReference>
<dbReference type="GO" id="GO:0004252">
    <property type="term" value="F:serine-type endopeptidase activity"/>
    <property type="evidence" value="ECO:0007669"/>
    <property type="project" value="InterPro"/>
</dbReference>
<keyword evidence="8" id="KW-0720">Serine protease</keyword>
<name>A0A4V3XF97_9AGAM</name>
<keyword evidence="4" id="KW-0926">Vacuole</keyword>
<evidence type="ECO:0000256" key="12">
    <source>
        <dbReference type="ARBA" id="ARBA00023180"/>
    </source>
</evidence>
<keyword evidence="7" id="KW-0378">Hydrolase</keyword>
<dbReference type="PROSITE" id="PS00708">
    <property type="entry name" value="PRO_ENDOPEP_SER"/>
    <property type="match status" value="1"/>
</dbReference>
<dbReference type="GO" id="GO:0008239">
    <property type="term" value="F:dipeptidyl-peptidase activity"/>
    <property type="evidence" value="ECO:0007669"/>
    <property type="project" value="TreeGrafter"/>
</dbReference>
<feature type="domain" description="Peptidase S9 prolyl oligopeptidase catalytic" evidence="15">
    <location>
        <begin position="653"/>
        <end position="827"/>
    </location>
</feature>
<evidence type="ECO:0000313" key="17">
    <source>
        <dbReference type="EMBL" id="THH16683.1"/>
    </source>
</evidence>
<evidence type="ECO:0000256" key="8">
    <source>
        <dbReference type="ARBA" id="ARBA00022825"/>
    </source>
</evidence>
<keyword evidence="9" id="KW-0735">Signal-anchor</keyword>
<keyword evidence="18" id="KW-1185">Reference proteome</keyword>
<protein>
    <recommendedName>
        <fullName evidence="19">Dipeptidyl-peptidase IV</fullName>
    </recommendedName>
</protein>
<dbReference type="Pfam" id="PF00930">
    <property type="entry name" value="DPPIV_N"/>
    <property type="match status" value="1"/>
</dbReference>
<evidence type="ECO:0000256" key="9">
    <source>
        <dbReference type="ARBA" id="ARBA00022968"/>
    </source>
</evidence>
<feature type="domain" description="Dipeptidylpeptidase IV N-terminal" evidence="16">
    <location>
        <begin position="224"/>
        <end position="626"/>
    </location>
</feature>
<evidence type="ECO:0000256" key="1">
    <source>
        <dbReference type="ARBA" id="ARBA00004576"/>
    </source>
</evidence>
<comment type="caution">
    <text evidence="17">The sequence shown here is derived from an EMBL/GenBank/DDBJ whole genome shotgun (WGS) entry which is preliminary data.</text>
</comment>
<dbReference type="OrthoDB" id="16520at2759"/>
<feature type="compositionally biased region" description="Basic and acidic residues" evidence="13">
    <location>
        <begin position="1062"/>
        <end position="1071"/>
    </location>
</feature>
<dbReference type="SUPFAM" id="SSF82171">
    <property type="entry name" value="DPP6 N-terminal domain-like"/>
    <property type="match status" value="1"/>
</dbReference>
<keyword evidence="5" id="KW-0645">Protease</keyword>
<feature type="region of interest" description="Disordered" evidence="13">
    <location>
        <begin position="1"/>
        <end position="75"/>
    </location>
</feature>
<evidence type="ECO:0000256" key="11">
    <source>
        <dbReference type="ARBA" id="ARBA00023136"/>
    </source>
</evidence>
<accession>A0A4V3XF97</accession>
<keyword evidence="3" id="KW-0031">Aminopeptidase</keyword>
<evidence type="ECO:0000313" key="18">
    <source>
        <dbReference type="Proteomes" id="UP000310158"/>
    </source>
</evidence>
<dbReference type="GO" id="GO:0004177">
    <property type="term" value="F:aminopeptidase activity"/>
    <property type="evidence" value="ECO:0007669"/>
    <property type="project" value="UniProtKB-KW"/>
</dbReference>
<evidence type="ECO:0000256" key="3">
    <source>
        <dbReference type="ARBA" id="ARBA00022438"/>
    </source>
</evidence>
<dbReference type="Gene3D" id="2.140.10.30">
    <property type="entry name" value="Dipeptidylpeptidase IV, N-terminal domain"/>
    <property type="match status" value="1"/>
</dbReference>
<dbReference type="GO" id="GO:0005774">
    <property type="term" value="C:vacuolar membrane"/>
    <property type="evidence" value="ECO:0007669"/>
    <property type="project" value="UniProtKB-SubCell"/>
</dbReference>
<dbReference type="InterPro" id="IPR002469">
    <property type="entry name" value="Peptidase_S9B_N"/>
</dbReference>
<evidence type="ECO:0000259" key="16">
    <source>
        <dbReference type="Pfam" id="PF00930"/>
    </source>
</evidence>
<dbReference type="GO" id="GO:0005886">
    <property type="term" value="C:plasma membrane"/>
    <property type="evidence" value="ECO:0007669"/>
    <property type="project" value="TreeGrafter"/>
</dbReference>
<dbReference type="EMBL" id="SGPL01000146">
    <property type="protein sequence ID" value="THH16683.1"/>
    <property type="molecule type" value="Genomic_DNA"/>
</dbReference>
<comment type="similarity">
    <text evidence="2">Belongs to the peptidase S9B family.</text>
</comment>
<sequence length="1468" mass="163477">MPPATYDPLVQDDGEDSDTVASVSRSPIRGSQPRPPVYYEDGPFNPPSSDDESEELLEKPMSSSPGQAERGQITAEEVDDTGLYVGRRREWSSVRWLVFSLAGLVSVAAIIGVFAALSYRETKRTVRGNEHITMDHIFNGTFAAERVSVNWVPEAGDGVFSLNQHGYITLVDLKTNSTTNLLATKDVKDVRPLYYLGYSYRLIMPYGDSQEQGKSLYWSSWKLSPDMKYMLVKADTLKQWRWSSFGNYYVHNLETNVTRPIMPPSYPPVTAYATWSPTGESIAYVANNDLYVLESPSASNVPIRVTTSGNASLFHGVPDWVYEEEVFSADYALWWSPDSNKIAYLTFDETLVDEFTFPIYNPTEDSNAVIPYTEQVTMKYPKPGYNNPLVSVHVFDVEKYLGERALVEDVTGGEFTLELHWDGRQSKNNSIVTEVAWVGNNSLIVRESNRNADEGNIALFSLDDTRAAGQDIGRVVRKLGKDGEQGDDGWIEAEQTVYPLPTSATNGVSAYLDIVPTKDGFNHIALFSPANSSTPRFLTSGNWEVTGGIKAVDAQRGLVYFQAANPSSIERHLYAVPLPTTFHTDSSDEHSTITALTDITSTGYYSADFSPQAGFYLLSYEGPNVPRQRIIKANDTDMGGPGSQLVNVQFNRDWHHYVACSLQYIVVVVDGRGTGMKGRKLRNPVKGNLGWWEVEDQVNAARAWASKGYVDVKRIGIWGWSYGGFMSSKVVEKDAGIHSLAMAVAPVTSWRLYDSIYTERYMDLPDRNPGGYKNASVTDVRAFSKVDYLLAHGSGDDNVHFANSAHLLDMLTKGQIRNFRFRMFTDREGDEGDCETYGCERIGLFFAFFFSHISMLVSLSMAPTIVDSVVQAIHRPNKRPRGLWKARHPAAAYLPPSSPGLAHSPHDSDTPSDLYDEDDDEDDDAHSHSSKRQRRESQDSLQYCFLPGGKFSSPIPPSPKPEGDATNTRLTHKMNETTSTAQRGKSEKLTCDYDDWVDLKEMFSGAAEQYERDDAVGASCLLRAVIHECHRFLEYYNDPSVLFVAPPAARHTDSSPETLTPPDERLYRDWGPDQGTRIASRRQSRSVDRTTKYTELPTAFHAILGITLFLFGNLIAQESSLALSGEPDAPAAYWLSALDVFETGENLPSKIDGRSGDAEDWRMAIVWGRTLVCLADEKITRTHRAANPVASSSSETRMAVDDPKWSIESPFHAIAARRPPITRRMSLSNYTANDLLTLAVDQFSRGIFHMPHPQYTHSHSTIFSRSTQPQTALPQTLTPASPDSLAFSRPKELFTIASEVLGVAERLTEPDERRTWAAWADSVFNQMKMEADMDAWRTQITGARGRCWLVAGSARVDEIEDALERGEMEVLMSNDAEEAREGLTMAVSFFDRALGSASSAPPETDLQDIRSLFAEALLSLANLTQDEVKREELYSRALAEGGETVALALNQDSETTSYDDQVVYMDES</sequence>
<dbReference type="InterPro" id="IPR002471">
    <property type="entry name" value="Pept_S9_AS"/>
</dbReference>
<keyword evidence="10 14" id="KW-1133">Transmembrane helix</keyword>
<dbReference type="Proteomes" id="UP000310158">
    <property type="component" value="Unassembled WGS sequence"/>
</dbReference>
<comment type="subcellular location">
    <subcellularLocation>
        <location evidence="1">Vacuole membrane</location>
        <topology evidence="1">Single-pass type II membrane protein</topology>
    </subcellularLocation>
</comment>
<evidence type="ECO:0000256" key="6">
    <source>
        <dbReference type="ARBA" id="ARBA00022692"/>
    </source>
</evidence>
<dbReference type="Gene3D" id="3.40.50.1820">
    <property type="entry name" value="alpha/beta hydrolase"/>
    <property type="match status" value="1"/>
</dbReference>
<gene>
    <name evidence="17" type="ORF">EW146_g3998</name>
</gene>
<evidence type="ECO:0000256" key="4">
    <source>
        <dbReference type="ARBA" id="ARBA00022554"/>
    </source>
</evidence>
<dbReference type="PANTHER" id="PTHR11731:SF200">
    <property type="entry name" value="DIPEPTIDYL PEPTIDASE 10, ISOFORM B"/>
    <property type="match status" value="1"/>
</dbReference>
<feature type="transmembrane region" description="Helical" evidence="14">
    <location>
        <begin position="96"/>
        <end position="119"/>
    </location>
</feature>
<feature type="compositionally biased region" description="Acidic residues" evidence="13">
    <location>
        <begin position="914"/>
        <end position="924"/>
    </location>
</feature>
<evidence type="ECO:0000256" key="5">
    <source>
        <dbReference type="ARBA" id="ARBA00022670"/>
    </source>
</evidence>
<keyword evidence="6 14" id="KW-0812">Transmembrane</keyword>